<protein>
    <submittedName>
        <fullName evidence="1">Uncharacterized protein</fullName>
    </submittedName>
</protein>
<dbReference type="RefSeq" id="XP_060294670.1">
    <property type="nucleotide sequence ID" value="XM_060440134.1"/>
</dbReference>
<organism evidence="1 2">
    <name type="scientific">Lasiosphaeria miniovina</name>
    <dbReference type="NCBI Taxonomy" id="1954250"/>
    <lineage>
        <taxon>Eukaryota</taxon>
        <taxon>Fungi</taxon>
        <taxon>Dikarya</taxon>
        <taxon>Ascomycota</taxon>
        <taxon>Pezizomycotina</taxon>
        <taxon>Sordariomycetes</taxon>
        <taxon>Sordariomycetidae</taxon>
        <taxon>Sordariales</taxon>
        <taxon>Lasiosphaeriaceae</taxon>
        <taxon>Lasiosphaeria</taxon>
    </lineage>
</organism>
<gene>
    <name evidence="1" type="ORF">B0T26DRAFT_677694</name>
</gene>
<comment type="caution">
    <text evidence="1">The sequence shown here is derived from an EMBL/GenBank/DDBJ whole genome shotgun (WGS) entry which is preliminary data.</text>
</comment>
<name>A0AA40DU20_9PEZI</name>
<evidence type="ECO:0000313" key="1">
    <source>
        <dbReference type="EMBL" id="KAK0713347.1"/>
    </source>
</evidence>
<sequence>MGACAPASARVRDGAVISSKRNQTRMAELLAIPAETFYAAAQETPPSDLLQTCGRTRDLEFLRAAGLLPIASIQEGKIDAMQKCIGYYFAMVAIQNGHDEQSWPRDLTRVELEERRLYWPIYTRRWLCSA</sequence>
<keyword evidence="2" id="KW-1185">Reference proteome</keyword>
<accession>A0AA40DU20</accession>
<dbReference type="GeneID" id="85323404"/>
<dbReference type="Proteomes" id="UP001172101">
    <property type="component" value="Unassembled WGS sequence"/>
</dbReference>
<evidence type="ECO:0000313" key="2">
    <source>
        <dbReference type="Proteomes" id="UP001172101"/>
    </source>
</evidence>
<dbReference type="AlphaFoldDB" id="A0AA40DU20"/>
<proteinExistence type="predicted"/>
<dbReference type="EMBL" id="JAUIRO010000005">
    <property type="protein sequence ID" value="KAK0713347.1"/>
    <property type="molecule type" value="Genomic_DNA"/>
</dbReference>
<reference evidence="1" key="1">
    <citation type="submission" date="2023-06" db="EMBL/GenBank/DDBJ databases">
        <title>Genome-scale phylogeny and comparative genomics of the fungal order Sordariales.</title>
        <authorList>
            <consortium name="Lawrence Berkeley National Laboratory"/>
            <person name="Hensen N."/>
            <person name="Bonometti L."/>
            <person name="Westerberg I."/>
            <person name="Brannstrom I.O."/>
            <person name="Guillou S."/>
            <person name="Cros-Aarteil S."/>
            <person name="Calhoun S."/>
            <person name="Haridas S."/>
            <person name="Kuo A."/>
            <person name="Mondo S."/>
            <person name="Pangilinan J."/>
            <person name="Riley R."/>
            <person name="LaButti K."/>
            <person name="Andreopoulos B."/>
            <person name="Lipzen A."/>
            <person name="Chen C."/>
            <person name="Yanf M."/>
            <person name="Daum C."/>
            <person name="Ng V."/>
            <person name="Clum A."/>
            <person name="Steindorff A."/>
            <person name="Ohm R."/>
            <person name="Martin F."/>
            <person name="Silar P."/>
            <person name="Natvig D."/>
            <person name="Lalanne C."/>
            <person name="Gautier V."/>
            <person name="Ament-velasquez S.L."/>
            <person name="Kruys A."/>
            <person name="Hutchinson M.I."/>
            <person name="Powell A.J."/>
            <person name="Barry K."/>
            <person name="Miller A.N."/>
            <person name="Grigoriev I.V."/>
            <person name="Debuchy R."/>
            <person name="Gladieux P."/>
            <person name="Thoren M.H."/>
            <person name="Johannesson H."/>
        </authorList>
    </citation>
    <scope>NUCLEOTIDE SEQUENCE</scope>
    <source>
        <strain evidence="1">SMH2392-1A</strain>
    </source>
</reference>